<dbReference type="Gene3D" id="3.50.50.60">
    <property type="entry name" value="FAD/NAD(P)-binding domain"/>
    <property type="match status" value="1"/>
</dbReference>
<dbReference type="EC" id="1.4.3.3" evidence="6"/>
<dbReference type="PANTHER" id="PTHR11530">
    <property type="entry name" value="D-AMINO ACID OXIDASE"/>
    <property type="match status" value="1"/>
</dbReference>
<evidence type="ECO:0000256" key="1">
    <source>
        <dbReference type="ARBA" id="ARBA00001974"/>
    </source>
</evidence>
<evidence type="ECO:0000256" key="4">
    <source>
        <dbReference type="ARBA" id="ARBA00022827"/>
    </source>
</evidence>
<reference evidence="10 11" key="1">
    <citation type="submission" date="2013-03" db="EMBL/GenBank/DDBJ databases">
        <authorList>
            <person name="Fiebig A."/>
            <person name="Goeker M."/>
            <person name="Klenk H.-P.P."/>
        </authorList>
    </citation>
    <scope>NUCLEOTIDE SEQUENCE [LARGE SCALE GENOMIC DNA]</scope>
    <source>
        <strain evidence="10 11">DSM 17492</strain>
        <plasmid evidence="10 11">pLokhon01</plasmid>
    </source>
</reference>
<accession>A0A017H9N6</accession>
<dbReference type="EMBL" id="APGJ01000009">
    <property type="protein sequence ID" value="EYD70489.1"/>
    <property type="molecule type" value="Genomic_DNA"/>
</dbReference>
<dbReference type="Gene3D" id="3.30.9.10">
    <property type="entry name" value="D-Amino Acid Oxidase, subunit A, domain 2"/>
    <property type="match status" value="1"/>
</dbReference>
<keyword evidence="5 10" id="KW-0560">Oxidoreductase</keyword>
<evidence type="ECO:0000313" key="10">
    <source>
        <dbReference type="EMBL" id="EYD70489.1"/>
    </source>
</evidence>
<evidence type="ECO:0000256" key="7">
    <source>
        <dbReference type="ARBA" id="ARBA00039751"/>
    </source>
</evidence>
<dbReference type="AlphaFoldDB" id="A0A017H9N6"/>
<evidence type="ECO:0000313" key="11">
    <source>
        <dbReference type="Proteomes" id="UP000025047"/>
    </source>
</evidence>
<comment type="cofactor">
    <cofactor evidence="1">
        <name>FAD</name>
        <dbReference type="ChEBI" id="CHEBI:57692"/>
    </cofactor>
</comment>
<comment type="similarity">
    <text evidence="2">Belongs to the DAMOX/DASOX family.</text>
</comment>
<proteinExistence type="inferred from homology"/>
<keyword evidence="11" id="KW-1185">Reference proteome</keyword>
<dbReference type="SUPFAM" id="SSF51905">
    <property type="entry name" value="FAD/NAD(P)-binding domain"/>
    <property type="match status" value="1"/>
</dbReference>
<keyword evidence="4" id="KW-0274">FAD</keyword>
<comment type="catalytic activity">
    <reaction evidence="8">
        <text>a D-alpha-amino acid + O2 + H2O = a 2-oxocarboxylate + H2O2 + NH4(+)</text>
        <dbReference type="Rhea" id="RHEA:21816"/>
        <dbReference type="ChEBI" id="CHEBI:15377"/>
        <dbReference type="ChEBI" id="CHEBI:15379"/>
        <dbReference type="ChEBI" id="CHEBI:16240"/>
        <dbReference type="ChEBI" id="CHEBI:28938"/>
        <dbReference type="ChEBI" id="CHEBI:35179"/>
        <dbReference type="ChEBI" id="CHEBI:59871"/>
        <dbReference type="EC" id="1.4.3.3"/>
    </reaction>
    <physiologicalReaction direction="left-to-right" evidence="8">
        <dbReference type="Rhea" id="RHEA:21817"/>
    </physiologicalReaction>
</comment>
<dbReference type="PATRIC" id="fig|1122180.6.peg.72"/>
<dbReference type="InterPro" id="IPR023209">
    <property type="entry name" value="DAO"/>
</dbReference>
<evidence type="ECO:0000256" key="8">
    <source>
        <dbReference type="ARBA" id="ARBA00049547"/>
    </source>
</evidence>
<evidence type="ECO:0000256" key="5">
    <source>
        <dbReference type="ARBA" id="ARBA00023002"/>
    </source>
</evidence>
<feature type="domain" description="FAD dependent oxidoreductase" evidence="9">
    <location>
        <begin position="2"/>
        <end position="308"/>
    </location>
</feature>
<dbReference type="Proteomes" id="UP000025047">
    <property type="component" value="Plasmid pLokhon01"/>
</dbReference>
<dbReference type="HOGENOM" id="CLU_007884_1_0_5"/>
<sequence>MIGAGVMGLCVAAELSARGRAVTVIDREEGAGPHHCSWWAGGMLAPDCEGETAEEPVVRLGRAAADWWAAQGAQVTRAGTLVAALPRDRAELARFARRVPGETLDAEAFDALEPALAGRGLRGMFVADEAHLDPRAAITGLRARLAARGVTFERGEGRVGQIAGGRVIDCRGLAARDVLPDLRGVRGEMAVLRAPDIVLTRPVRLLHPRFPLYVVPRGDGIFMLGATQIESAGRGPATLRSVVELLSAAYALHPGFGEAELLEIGADARPAFPDNLPRIRRRGATIHVNGLFRHGFLLAPALARQLAGWLCDGNKPELCDEDHGEW</sequence>
<gene>
    <name evidence="10" type="ORF">Lokhon_00071</name>
</gene>
<protein>
    <recommendedName>
        <fullName evidence="7">D-amino-acid oxidase</fullName>
        <ecNumber evidence="6">1.4.3.3</ecNumber>
    </recommendedName>
</protein>
<geneLocation type="plasmid" evidence="10 11">
    <name>pLokhon01</name>
</geneLocation>
<name>A0A017H9N6_9RHOB</name>
<dbReference type="SUPFAM" id="SSF54373">
    <property type="entry name" value="FAD-linked reductases, C-terminal domain"/>
    <property type="match status" value="1"/>
</dbReference>
<evidence type="ECO:0000256" key="6">
    <source>
        <dbReference type="ARBA" id="ARBA00039101"/>
    </source>
</evidence>
<dbReference type="InterPro" id="IPR006076">
    <property type="entry name" value="FAD-dep_OxRdtase"/>
</dbReference>
<keyword evidence="10" id="KW-0614">Plasmid</keyword>
<evidence type="ECO:0000256" key="3">
    <source>
        <dbReference type="ARBA" id="ARBA00022630"/>
    </source>
</evidence>
<dbReference type="Pfam" id="PF01266">
    <property type="entry name" value="DAO"/>
    <property type="match status" value="1"/>
</dbReference>
<keyword evidence="3" id="KW-0285">Flavoprotein</keyword>
<evidence type="ECO:0000256" key="2">
    <source>
        <dbReference type="ARBA" id="ARBA00006730"/>
    </source>
</evidence>
<organism evidence="10 11">
    <name type="scientific">Limimaricola hongkongensis DSM 17492</name>
    <dbReference type="NCBI Taxonomy" id="1122180"/>
    <lineage>
        <taxon>Bacteria</taxon>
        <taxon>Pseudomonadati</taxon>
        <taxon>Pseudomonadota</taxon>
        <taxon>Alphaproteobacteria</taxon>
        <taxon>Rhodobacterales</taxon>
        <taxon>Paracoccaceae</taxon>
        <taxon>Limimaricola</taxon>
    </lineage>
</organism>
<dbReference type="InterPro" id="IPR036188">
    <property type="entry name" value="FAD/NAD-bd_sf"/>
</dbReference>
<evidence type="ECO:0000259" key="9">
    <source>
        <dbReference type="Pfam" id="PF01266"/>
    </source>
</evidence>
<dbReference type="GO" id="GO:0003884">
    <property type="term" value="F:D-amino-acid oxidase activity"/>
    <property type="evidence" value="ECO:0007669"/>
    <property type="project" value="UniProtKB-EC"/>
</dbReference>
<dbReference type="GO" id="GO:0071949">
    <property type="term" value="F:FAD binding"/>
    <property type="evidence" value="ECO:0007669"/>
    <property type="project" value="InterPro"/>
</dbReference>
<dbReference type="PANTHER" id="PTHR11530:SF11">
    <property type="entry name" value="D-ASPARTATE OXIDASE"/>
    <property type="match status" value="1"/>
</dbReference>
<dbReference type="GO" id="GO:0046416">
    <property type="term" value="P:D-amino acid metabolic process"/>
    <property type="evidence" value="ECO:0007669"/>
    <property type="project" value="InterPro"/>
</dbReference>
<comment type="caution">
    <text evidence="10">The sequence shown here is derived from an EMBL/GenBank/DDBJ whole genome shotgun (WGS) entry which is preliminary data.</text>
</comment>